<evidence type="ECO:0000313" key="6">
    <source>
        <dbReference type="Proteomes" id="UP000029444"/>
    </source>
</evidence>
<dbReference type="STRING" id="1177154.Y5S_01840"/>
<protein>
    <recommendedName>
        <fullName evidence="4">Urease accessory protein UreD</fullName>
    </recommendedName>
</protein>
<accession>A0A095SK17</accession>
<dbReference type="OrthoDB" id="9807968at2"/>
<dbReference type="InterPro" id="IPR002669">
    <property type="entry name" value="UreD"/>
</dbReference>
<dbReference type="GO" id="GO:0005737">
    <property type="term" value="C:cytoplasm"/>
    <property type="evidence" value="ECO:0007669"/>
    <property type="project" value="UniProtKB-SubCell"/>
</dbReference>
<reference evidence="5 6" key="1">
    <citation type="submission" date="2012-09" db="EMBL/GenBank/DDBJ databases">
        <title>Genome Sequence of alkane-degrading Bacterium Alcanivorax sp. 19-m-6.</title>
        <authorList>
            <person name="Lai Q."/>
            <person name="Shao Z."/>
        </authorList>
    </citation>
    <scope>NUCLEOTIDE SEQUENCE [LARGE SCALE GENOMIC DNA]</scope>
    <source>
        <strain evidence="5 6">19-m-6</strain>
    </source>
</reference>
<keyword evidence="2 4" id="KW-0996">Nickel insertion</keyword>
<evidence type="ECO:0000256" key="4">
    <source>
        <dbReference type="HAMAP-Rule" id="MF_01384"/>
    </source>
</evidence>
<dbReference type="PANTHER" id="PTHR33643:SF1">
    <property type="entry name" value="UREASE ACCESSORY PROTEIN D"/>
    <property type="match status" value="1"/>
</dbReference>
<evidence type="ECO:0000256" key="1">
    <source>
        <dbReference type="ARBA" id="ARBA00007177"/>
    </source>
</evidence>
<dbReference type="Proteomes" id="UP000029444">
    <property type="component" value="Unassembled WGS sequence"/>
</dbReference>
<organism evidence="5 6">
    <name type="scientific">Alcanivorax nanhaiticus</name>
    <dbReference type="NCBI Taxonomy" id="1177154"/>
    <lineage>
        <taxon>Bacteria</taxon>
        <taxon>Pseudomonadati</taxon>
        <taxon>Pseudomonadota</taxon>
        <taxon>Gammaproteobacteria</taxon>
        <taxon>Oceanospirillales</taxon>
        <taxon>Alcanivoracaceae</taxon>
        <taxon>Alcanivorax</taxon>
    </lineage>
</organism>
<dbReference type="eggNOG" id="COG0829">
    <property type="taxonomic scope" value="Bacteria"/>
</dbReference>
<keyword evidence="4" id="KW-0963">Cytoplasm</keyword>
<comment type="subunit">
    <text evidence="4">UreD, UreF and UreG form a complex that acts as a GTP-hydrolysis-dependent molecular chaperone, activating the urease apoprotein by helping to assemble the nickel containing metallocenter of UreC. The UreE protein probably delivers the nickel.</text>
</comment>
<keyword evidence="6" id="KW-1185">Reference proteome</keyword>
<comment type="subcellular location">
    <subcellularLocation>
        <location evidence="4">Cytoplasm</location>
    </subcellularLocation>
</comment>
<sequence>MNDGLLALRFRTDKYGRTRLVERRQRYPMTTTGVLPFESESGALIYTQNAAGSVFGGDRLHTDLHLEDDASVCISTPSATRIQGNGLAAQTTHIKLGRGAFIESIPDMIIAHPKAVYRQETHIDLAEGAEAILGESIAPGRVARGEEYVYDAVSLRLEASFNGQPVLVDASTFRPGEASPALIGALGQAGYIGSLVILSQKNDQEELATKISARLEELKMVYGGAAALASGCGAIVRFLADDAPALRNAMQSVWAIARHHVRGRPVPTLRK</sequence>
<dbReference type="HAMAP" id="MF_01384">
    <property type="entry name" value="UreD"/>
    <property type="match status" value="1"/>
</dbReference>
<keyword evidence="3 4" id="KW-0143">Chaperone</keyword>
<dbReference type="AlphaFoldDB" id="A0A095SK17"/>
<gene>
    <name evidence="4" type="primary">ureD</name>
    <name evidence="5" type="ORF">Y5S_01840</name>
</gene>
<dbReference type="GO" id="GO:0016151">
    <property type="term" value="F:nickel cation binding"/>
    <property type="evidence" value="ECO:0007669"/>
    <property type="project" value="UniProtKB-UniRule"/>
</dbReference>
<dbReference type="Pfam" id="PF01774">
    <property type="entry name" value="UreD"/>
    <property type="match status" value="1"/>
</dbReference>
<comment type="similarity">
    <text evidence="1 4">Belongs to the UreD family.</text>
</comment>
<comment type="function">
    <text evidence="4">Required for maturation of urease via the functional incorporation of the urease nickel metallocenter.</text>
</comment>
<evidence type="ECO:0000256" key="2">
    <source>
        <dbReference type="ARBA" id="ARBA00022988"/>
    </source>
</evidence>
<name>A0A095SK17_9GAMM</name>
<dbReference type="EMBL" id="ARXV01000006">
    <property type="protein sequence ID" value="KGD64932.1"/>
    <property type="molecule type" value="Genomic_DNA"/>
</dbReference>
<dbReference type="PANTHER" id="PTHR33643">
    <property type="entry name" value="UREASE ACCESSORY PROTEIN D"/>
    <property type="match status" value="1"/>
</dbReference>
<evidence type="ECO:0000256" key="3">
    <source>
        <dbReference type="ARBA" id="ARBA00023186"/>
    </source>
</evidence>
<dbReference type="RefSeq" id="WP_035232428.1">
    <property type="nucleotide sequence ID" value="NZ_ARXV01000006.1"/>
</dbReference>
<proteinExistence type="inferred from homology"/>
<comment type="caution">
    <text evidence="5">The sequence shown here is derived from an EMBL/GenBank/DDBJ whole genome shotgun (WGS) entry which is preliminary data.</text>
</comment>
<evidence type="ECO:0000313" key="5">
    <source>
        <dbReference type="EMBL" id="KGD64932.1"/>
    </source>
</evidence>